<feature type="region of interest" description="Disordered" evidence="2">
    <location>
        <begin position="747"/>
        <end position="768"/>
    </location>
</feature>
<sequence length="946" mass="104896">MDRGRVVLYDTLGGQIHDMTMDVDSPIISLEWVKGVPPKAIGEFDMVPRRLKHESVFMTESGEEIENHSPPKQSKTTADLIHRRPSKRKSSGVVAALTMPETKTSREEIGELYDHDIADTVVRSPLSSAQPARLQVGGGRDFADFFSPERQGRSDGQRRYNAHSPMRPPPRPRIRSNTFVDRQGYYDVANEYSSHVSTSSQASEPAELDPNLTLSYLNTSTANDRNLPTRVRQDKTVFVTPDYMITSSSDHSLDSSHQEQPSSQLGRSEASTTSPIPNQTHDQISTQTRRHAHPSPAKPKRRSQQRPSFTSYMNRTAASGLRRQSAGKINHRQFDATVLTAASTDSQVEEWVTSGSETEKATSTLPTSQPTTRQMNTMAQSDLLANVPRKDSVKKRALGIISPETIYYDTPTYPQTRKPGGLLESLRRDRPKTTLKTIPYSSFMPSDPAKMPLPAPIRSSPPPPNGPEILITPPQPERQGSRKRTYNNAASKRPAGKPNEVPVMVQERPSNSNGPTGDYFQQNSSFERIPKLPGNFPMSTTSEEAYTASEWQDGDLLDENGDLCPPSRAIRQLCPRGSSLAPALPRTTGDQKTKQEMSSRAKTKPPGLEKSPVSRFHPALKPVADHTHVPGEFESSGTTAEESKRLRHAMVQPSQSTKRQGETNWAALSEGLPKLDNRRNGIVRRRSSKKDANQPVTAPAIDLQVQPPQAVPRKSKFTEGQIDGLTEVIVDAIKRASEASVVSSTSDVNTTARSSGKQERLEWTSMSSGLTPSPLRIIRYYEDDTSPEQTGHLTPPTQHLTPHGKGHSLGRADKPVHQDAYNPRRHNPERVSLDGIHIDDQHHTASEKSGVCECCKAFRDEISALREEITGLRADLTEYSINLMNVGHGREERPQRFVDRQDVRRTGGQAEDQVEVGTGGIVQGELDQQMEKTRRGDDLHSFSETR</sequence>
<protein>
    <submittedName>
        <fullName evidence="3">Uncharacterized protein</fullName>
    </submittedName>
</protein>
<evidence type="ECO:0000256" key="1">
    <source>
        <dbReference type="SAM" id="Coils"/>
    </source>
</evidence>
<reference evidence="3" key="1">
    <citation type="submission" date="2021-07" db="EMBL/GenBank/DDBJ databases">
        <title>Elsinoe batatas strain:CRI-CJ2 Genome sequencing and assembly.</title>
        <authorList>
            <person name="Huang L."/>
        </authorList>
    </citation>
    <scope>NUCLEOTIDE SEQUENCE</scope>
    <source>
        <strain evidence="3">CRI-CJ2</strain>
    </source>
</reference>
<feature type="compositionally biased region" description="Basic residues" evidence="2">
    <location>
        <begin position="288"/>
        <end position="304"/>
    </location>
</feature>
<feature type="region of interest" description="Disordered" evidence="2">
    <location>
        <begin position="246"/>
        <end position="311"/>
    </location>
</feature>
<feature type="region of interest" description="Disordered" evidence="2">
    <location>
        <begin position="557"/>
        <end position="663"/>
    </location>
</feature>
<keyword evidence="4" id="KW-1185">Reference proteome</keyword>
<evidence type="ECO:0000313" key="4">
    <source>
        <dbReference type="Proteomes" id="UP000809789"/>
    </source>
</evidence>
<evidence type="ECO:0000256" key="2">
    <source>
        <dbReference type="SAM" id="MobiDB-lite"/>
    </source>
</evidence>
<accession>A0A8K0KXT4</accession>
<feature type="compositionally biased region" description="Basic and acidic residues" evidence="2">
    <location>
        <begin position="589"/>
        <end position="599"/>
    </location>
</feature>
<dbReference type="AlphaFoldDB" id="A0A8K0KXT4"/>
<name>A0A8K0KXT4_9PEZI</name>
<organism evidence="3 4">
    <name type="scientific">Elsinoe batatas</name>
    <dbReference type="NCBI Taxonomy" id="2601811"/>
    <lineage>
        <taxon>Eukaryota</taxon>
        <taxon>Fungi</taxon>
        <taxon>Dikarya</taxon>
        <taxon>Ascomycota</taxon>
        <taxon>Pezizomycotina</taxon>
        <taxon>Dothideomycetes</taxon>
        <taxon>Dothideomycetidae</taxon>
        <taxon>Myriangiales</taxon>
        <taxon>Elsinoaceae</taxon>
        <taxon>Elsinoe</taxon>
    </lineage>
</organism>
<dbReference type="OrthoDB" id="3908395at2759"/>
<dbReference type="Proteomes" id="UP000809789">
    <property type="component" value="Unassembled WGS sequence"/>
</dbReference>
<feature type="region of interest" description="Disordered" evidence="2">
    <location>
        <begin position="904"/>
        <end position="946"/>
    </location>
</feature>
<feature type="region of interest" description="Disordered" evidence="2">
    <location>
        <begin position="144"/>
        <end position="176"/>
    </location>
</feature>
<keyword evidence="1" id="KW-0175">Coiled coil</keyword>
<evidence type="ECO:0000313" key="3">
    <source>
        <dbReference type="EMBL" id="KAG8625342.1"/>
    </source>
</evidence>
<gene>
    <name evidence="3" type="ORF">KVT40_007093</name>
</gene>
<comment type="caution">
    <text evidence="3">The sequence shown here is derived from an EMBL/GenBank/DDBJ whole genome shotgun (WGS) entry which is preliminary data.</text>
</comment>
<feature type="compositionally biased region" description="Polar residues" evidence="2">
    <location>
        <begin position="434"/>
        <end position="444"/>
    </location>
</feature>
<dbReference type="EMBL" id="JAESVG020000008">
    <property type="protein sequence ID" value="KAG8625342.1"/>
    <property type="molecule type" value="Genomic_DNA"/>
</dbReference>
<feature type="compositionally biased region" description="Pro residues" evidence="2">
    <location>
        <begin position="451"/>
        <end position="466"/>
    </location>
</feature>
<feature type="region of interest" description="Disordered" evidence="2">
    <location>
        <begin position="353"/>
        <end position="372"/>
    </location>
</feature>
<feature type="region of interest" description="Disordered" evidence="2">
    <location>
        <begin position="432"/>
        <end position="501"/>
    </location>
</feature>
<feature type="region of interest" description="Disordered" evidence="2">
    <location>
        <begin position="61"/>
        <end position="94"/>
    </location>
</feature>
<feature type="coiled-coil region" evidence="1">
    <location>
        <begin position="855"/>
        <end position="882"/>
    </location>
</feature>
<feature type="compositionally biased region" description="Polar residues" evidence="2">
    <location>
        <begin position="258"/>
        <end position="287"/>
    </location>
</feature>
<proteinExistence type="predicted"/>
<feature type="compositionally biased region" description="Basic and acidic residues" evidence="2">
    <location>
        <begin position="929"/>
        <end position="946"/>
    </location>
</feature>